<dbReference type="Proteomes" id="UP000006790">
    <property type="component" value="Chromosome 3"/>
</dbReference>
<dbReference type="PANTHER" id="PTHR28075:SF1">
    <property type="entry name" value="DUF1748-DOMAIN-CONTAINING PROTEIN"/>
    <property type="match status" value="1"/>
</dbReference>
<protein>
    <recommendedName>
        <fullName evidence="3">DUF1748-domain-containing protein</fullName>
    </recommendedName>
</protein>
<dbReference type="OrthoDB" id="16824at2759"/>
<dbReference type="KEGG" id="erc:Ecym_3388"/>
<keyword evidence="2" id="KW-1185">Reference proteome</keyword>
<evidence type="ECO:0000313" key="2">
    <source>
        <dbReference type="Proteomes" id="UP000006790"/>
    </source>
</evidence>
<dbReference type="InterPro" id="IPR013726">
    <property type="entry name" value="Mitofissin"/>
</dbReference>
<dbReference type="FunCoup" id="G8JRV6">
    <property type="interactions" value="2"/>
</dbReference>
<reference evidence="2" key="1">
    <citation type="journal article" date="2012" name="G3 (Bethesda)">
        <title>Pichia sorbitophila, an interspecies yeast hybrid reveals early steps of genome resolution following polyploidization.</title>
        <authorList>
            <person name="Leh Louis V."/>
            <person name="Despons L."/>
            <person name="Friedrich A."/>
            <person name="Martin T."/>
            <person name="Durrens P."/>
            <person name="Casaregola S."/>
            <person name="Neuveglise C."/>
            <person name="Fairhead C."/>
            <person name="Marck C."/>
            <person name="Cruz J.A."/>
            <person name="Straub M.L."/>
            <person name="Kugler V."/>
            <person name="Sacerdot C."/>
            <person name="Uzunov Z."/>
            <person name="Thierry A."/>
            <person name="Weiss S."/>
            <person name="Bleykasten C."/>
            <person name="De Montigny J."/>
            <person name="Jacques N."/>
            <person name="Jung P."/>
            <person name="Lemaire M."/>
            <person name="Mallet S."/>
            <person name="Morel G."/>
            <person name="Richard G.F."/>
            <person name="Sarkar A."/>
            <person name="Savel G."/>
            <person name="Schacherer J."/>
            <person name="Seret M.L."/>
            <person name="Talla E."/>
            <person name="Samson G."/>
            <person name="Jubin C."/>
            <person name="Poulain J."/>
            <person name="Vacherie B."/>
            <person name="Barbe V."/>
            <person name="Pelletier E."/>
            <person name="Sherman D.J."/>
            <person name="Westhof E."/>
            <person name="Weissenbach J."/>
            <person name="Baret P.V."/>
            <person name="Wincker P."/>
            <person name="Gaillardin C."/>
            <person name="Dujon B."/>
            <person name="Souciet J.L."/>
        </authorList>
    </citation>
    <scope>NUCLEOTIDE SEQUENCE [LARGE SCALE GENOMIC DNA]</scope>
    <source>
        <strain evidence="2">CBS 270.75 / DBVPG 7215 / KCTC 17166 / NRRL Y-17582</strain>
    </source>
</reference>
<name>G8JRV6_ERECY</name>
<dbReference type="PANTHER" id="PTHR28075">
    <property type="entry name" value="CHROMOSOME 16, WHOLE GENOME SHOTGUN SEQUENCE"/>
    <property type="match status" value="1"/>
</dbReference>
<dbReference type="InParanoid" id="G8JRV6"/>
<sequence>MPTFKQLIHIGFDFALISVILAGLHRNTGYVLAYETSDLKNYIRKYLNWGEYLFDELIKIAKRSSYFRKESKIDGFLKGSFKKIEELSDKQLAEEYAKVPRPAHLD</sequence>
<gene>
    <name evidence="1" type="ordered locus">Ecym_3388</name>
</gene>
<evidence type="ECO:0000313" key="1">
    <source>
        <dbReference type="EMBL" id="AET38875.1"/>
    </source>
</evidence>
<accession>G8JRV6</accession>
<evidence type="ECO:0008006" key="3">
    <source>
        <dbReference type="Google" id="ProtNLM"/>
    </source>
</evidence>
<dbReference type="GO" id="GO:0005737">
    <property type="term" value="C:cytoplasm"/>
    <property type="evidence" value="ECO:0007669"/>
    <property type="project" value="TreeGrafter"/>
</dbReference>
<organism evidence="1 2">
    <name type="scientific">Eremothecium cymbalariae (strain CBS 270.75 / DBVPG 7215 / KCTC 17166 / NRRL Y-17582)</name>
    <name type="common">Yeast</name>
    <dbReference type="NCBI Taxonomy" id="931890"/>
    <lineage>
        <taxon>Eukaryota</taxon>
        <taxon>Fungi</taxon>
        <taxon>Dikarya</taxon>
        <taxon>Ascomycota</taxon>
        <taxon>Saccharomycotina</taxon>
        <taxon>Saccharomycetes</taxon>
        <taxon>Saccharomycetales</taxon>
        <taxon>Saccharomycetaceae</taxon>
        <taxon>Eremothecium</taxon>
    </lineage>
</organism>
<dbReference type="Pfam" id="PF08520">
    <property type="entry name" value="Mitofissin"/>
    <property type="match status" value="1"/>
</dbReference>
<dbReference type="AlphaFoldDB" id="G8JRV6"/>
<dbReference type="HOGENOM" id="CLU_151392_0_0_1"/>
<proteinExistence type="predicted"/>
<dbReference type="eggNOG" id="ENOG502SA6M">
    <property type="taxonomic scope" value="Eukaryota"/>
</dbReference>
<dbReference type="RefSeq" id="XP_003645692.1">
    <property type="nucleotide sequence ID" value="XM_003645644.1"/>
</dbReference>
<dbReference type="OMA" id="WGEYLFD"/>
<dbReference type="GeneID" id="11472247"/>
<dbReference type="EMBL" id="CP002499">
    <property type="protein sequence ID" value="AET38875.1"/>
    <property type="molecule type" value="Genomic_DNA"/>
</dbReference>